<dbReference type="Proteomes" id="UP001153076">
    <property type="component" value="Unassembled WGS sequence"/>
</dbReference>
<comment type="caution">
    <text evidence="2">The sequence shown here is derived from an EMBL/GenBank/DDBJ whole genome shotgun (WGS) entry which is preliminary data.</text>
</comment>
<dbReference type="Gene3D" id="3.40.50.410">
    <property type="entry name" value="von Willebrand factor, type A domain"/>
    <property type="match status" value="1"/>
</dbReference>
<dbReference type="EMBL" id="JAKOGI010000902">
    <property type="protein sequence ID" value="KAJ8429348.1"/>
    <property type="molecule type" value="Genomic_DNA"/>
</dbReference>
<gene>
    <name evidence="2" type="ORF">Cgig2_008795</name>
</gene>
<evidence type="ECO:0000313" key="3">
    <source>
        <dbReference type="Proteomes" id="UP001153076"/>
    </source>
</evidence>
<dbReference type="SUPFAM" id="SSF53300">
    <property type="entry name" value="vWA-like"/>
    <property type="match status" value="1"/>
</dbReference>
<dbReference type="InterPro" id="IPR051266">
    <property type="entry name" value="CLCR"/>
</dbReference>
<reference evidence="2" key="1">
    <citation type="submission" date="2022-04" db="EMBL/GenBank/DDBJ databases">
        <title>Carnegiea gigantea Genome sequencing and assembly v2.</title>
        <authorList>
            <person name="Copetti D."/>
            <person name="Sanderson M.J."/>
            <person name="Burquez A."/>
            <person name="Wojciechowski M.F."/>
        </authorList>
    </citation>
    <scope>NUCLEOTIDE SEQUENCE</scope>
    <source>
        <strain evidence="2">SGP5-SGP5p</strain>
        <tissue evidence="2">Aerial part</tissue>
    </source>
</reference>
<dbReference type="PANTHER" id="PTHR10579:SF129">
    <property type="entry name" value="OS01G0640200 PROTEIN"/>
    <property type="match status" value="1"/>
</dbReference>
<evidence type="ECO:0000259" key="1">
    <source>
        <dbReference type="PROSITE" id="PS50234"/>
    </source>
</evidence>
<dbReference type="PROSITE" id="PS50234">
    <property type="entry name" value="VWFA"/>
    <property type="match status" value="1"/>
</dbReference>
<sequence>MSKNACILGKPTLPERGRVKETTISKKEAPLEETNFKALVKLEGERSYSDRPGVDIVTVLDVSGSMGDDQKLEKLKTAMQFVIRKLSSVDRLSVVTFANRASRLCALRQITNDSQSDIEKIVKGLVANGGTNITAGLQIALQVLNDRRLSEGRVGAIMLMSDGVQNDGGDARNVAVGNVPVHTFGFGKDYDSAVLNGIANNSNGGTFSIADVDNLSVAFAQCLAGLLTVVVQDLKVTIKPLTVKVGTETIAHKIQNVFAGNYPQTKDEATGSVTVSFGDLYVKEIRKIIVELILPAVEKRVATRSFQVSIQYSVGGRLIAGSPKTVSVTRSGTATEQEPEELVLEDKRLETTRMMKEARDLADGDKLDDAKEKLVDTQSMLEDVEVEEEPNQQTLDVLKTQVQTLKKFMRSPQVYKTLGRAFALACETSHNRQRFASLGEDENLRLFTTPRMDAYLEQAKAFDEDPEKPIPSADDDVKEEIEKDPIGPIASSLSFYLQTAIEALQAMQEILNASS</sequence>
<dbReference type="PANTHER" id="PTHR10579">
    <property type="entry name" value="CALCIUM-ACTIVATED CHLORIDE CHANNEL REGULATOR"/>
    <property type="match status" value="1"/>
</dbReference>
<feature type="domain" description="VWFA" evidence="1">
    <location>
        <begin position="55"/>
        <end position="223"/>
    </location>
</feature>
<accession>A0A9Q1JQX8</accession>
<dbReference type="Pfam" id="PF14624">
    <property type="entry name" value="Vwaint"/>
    <property type="match status" value="1"/>
</dbReference>
<name>A0A9Q1JQX8_9CARY</name>
<organism evidence="2 3">
    <name type="scientific">Carnegiea gigantea</name>
    <dbReference type="NCBI Taxonomy" id="171969"/>
    <lineage>
        <taxon>Eukaryota</taxon>
        <taxon>Viridiplantae</taxon>
        <taxon>Streptophyta</taxon>
        <taxon>Embryophyta</taxon>
        <taxon>Tracheophyta</taxon>
        <taxon>Spermatophyta</taxon>
        <taxon>Magnoliopsida</taxon>
        <taxon>eudicotyledons</taxon>
        <taxon>Gunneridae</taxon>
        <taxon>Pentapetalae</taxon>
        <taxon>Caryophyllales</taxon>
        <taxon>Cactineae</taxon>
        <taxon>Cactaceae</taxon>
        <taxon>Cactoideae</taxon>
        <taxon>Echinocereeae</taxon>
        <taxon>Carnegiea</taxon>
    </lineage>
</organism>
<evidence type="ECO:0000313" key="2">
    <source>
        <dbReference type="EMBL" id="KAJ8429348.1"/>
    </source>
</evidence>
<protein>
    <recommendedName>
        <fullName evidence="1">VWFA domain-containing protein</fullName>
    </recommendedName>
</protein>
<dbReference type="Pfam" id="PF00092">
    <property type="entry name" value="VWA"/>
    <property type="match status" value="1"/>
</dbReference>
<dbReference type="InterPro" id="IPR036465">
    <property type="entry name" value="vWFA_dom_sf"/>
</dbReference>
<dbReference type="InterPro" id="IPR002035">
    <property type="entry name" value="VWF_A"/>
</dbReference>
<keyword evidence="3" id="KW-1185">Reference proteome</keyword>
<dbReference type="InterPro" id="IPR032838">
    <property type="entry name" value="Vwaint_dom"/>
</dbReference>
<dbReference type="SMART" id="SM00327">
    <property type="entry name" value="VWA"/>
    <property type="match status" value="1"/>
</dbReference>
<dbReference type="OrthoDB" id="687730at2759"/>
<dbReference type="AlphaFoldDB" id="A0A9Q1JQX8"/>
<proteinExistence type="predicted"/>